<evidence type="ECO:0000256" key="4">
    <source>
        <dbReference type="ARBA" id="ARBA00022737"/>
    </source>
</evidence>
<evidence type="ECO:0000256" key="1">
    <source>
        <dbReference type="ARBA" id="ARBA00004496"/>
    </source>
</evidence>
<feature type="domain" description="TNase-like" evidence="7">
    <location>
        <begin position="342"/>
        <end position="502"/>
    </location>
</feature>
<evidence type="ECO:0000256" key="2">
    <source>
        <dbReference type="ARBA" id="ARBA00017230"/>
    </source>
</evidence>
<gene>
    <name evidence="8" type="ORF">RUM44_009753</name>
</gene>
<comment type="subcellular location">
    <subcellularLocation>
        <location evidence="1 5">Cytoplasm</location>
    </subcellularLocation>
</comment>
<dbReference type="SUPFAM" id="SSF63748">
    <property type="entry name" value="Tudor/PWWP/MBT"/>
    <property type="match status" value="1"/>
</dbReference>
<feature type="domain" description="Tudor" evidence="6">
    <location>
        <begin position="742"/>
        <end position="799"/>
    </location>
</feature>
<evidence type="ECO:0000256" key="5">
    <source>
        <dbReference type="PIRNR" id="PIRNR017179"/>
    </source>
</evidence>
<dbReference type="SMART" id="SM00318">
    <property type="entry name" value="SNc"/>
    <property type="match status" value="4"/>
</dbReference>
<dbReference type="PROSITE" id="PS50830">
    <property type="entry name" value="TNASE_3"/>
    <property type="match status" value="4"/>
</dbReference>
<keyword evidence="9" id="KW-1185">Reference proteome</keyword>
<feature type="domain" description="TNase-like" evidence="7">
    <location>
        <begin position="531"/>
        <end position="672"/>
    </location>
</feature>
<keyword evidence="4" id="KW-0677">Repeat</keyword>
<feature type="domain" description="TNase-like" evidence="7">
    <location>
        <begin position="189"/>
        <end position="329"/>
    </location>
</feature>
<evidence type="ECO:0000313" key="9">
    <source>
        <dbReference type="Proteomes" id="UP001359485"/>
    </source>
</evidence>
<dbReference type="SMART" id="SM00333">
    <property type="entry name" value="TUDOR"/>
    <property type="match status" value="1"/>
</dbReference>
<dbReference type="PANTHER" id="PTHR12302">
    <property type="entry name" value="EBNA2 BINDING PROTEIN P100"/>
    <property type="match status" value="1"/>
</dbReference>
<evidence type="ECO:0000256" key="3">
    <source>
        <dbReference type="ARBA" id="ARBA00022490"/>
    </source>
</evidence>
<organism evidence="8 9">
    <name type="scientific">Polyplax serrata</name>
    <name type="common">Common mouse louse</name>
    <dbReference type="NCBI Taxonomy" id="468196"/>
    <lineage>
        <taxon>Eukaryota</taxon>
        <taxon>Metazoa</taxon>
        <taxon>Ecdysozoa</taxon>
        <taxon>Arthropoda</taxon>
        <taxon>Hexapoda</taxon>
        <taxon>Insecta</taxon>
        <taxon>Pterygota</taxon>
        <taxon>Neoptera</taxon>
        <taxon>Paraneoptera</taxon>
        <taxon>Psocodea</taxon>
        <taxon>Troctomorpha</taxon>
        <taxon>Phthiraptera</taxon>
        <taxon>Anoplura</taxon>
        <taxon>Polyplacidae</taxon>
        <taxon>Polyplax</taxon>
    </lineage>
</organism>
<dbReference type="Gene3D" id="2.40.50.90">
    <property type="match status" value="5"/>
</dbReference>
<evidence type="ECO:0000259" key="6">
    <source>
        <dbReference type="PROSITE" id="PS50304"/>
    </source>
</evidence>
<protein>
    <recommendedName>
        <fullName evidence="2">Staphylococcal nuclease domain-containing protein 1</fullName>
    </recommendedName>
</protein>
<dbReference type="CDD" id="cd00175">
    <property type="entry name" value="SNc"/>
    <property type="match status" value="1"/>
</dbReference>
<dbReference type="EMBL" id="JAWJWF010000045">
    <property type="protein sequence ID" value="KAK6627276.1"/>
    <property type="molecule type" value="Genomic_DNA"/>
</dbReference>
<dbReference type="InterPro" id="IPR047386">
    <property type="entry name" value="Tudor_TDRD11"/>
</dbReference>
<dbReference type="InterPro" id="IPR035437">
    <property type="entry name" value="SNase_OB-fold_sf"/>
</dbReference>
<sequence length="918" mass="103164">MSNTTGSNMSTPPQPQPKKWVVKQILSGDSVLLREEPKGGPPPEKQIVFSNILAPKLARPGRGGNSSEDTKDEPFAWEAREFLRKKLIGQEVTVTVDKSPNAASGTREYGFVQLGKENITHSLIMEGLVSVRDAVLNSKDGGELKALDAAAKAAKKGKWDPNVDPQKHVRDMKWNVENMRSFVDKHHKKRIPAIIEHVRDGSTVKALLLPDFYTITLMLTGIRCPSIKYDANGQIDPTTPELLLAQEAKFFVEKHILQRDVEIILESTSNNNFIGTVLVPQKGNIAEGLLKEGYGSCVDWSMAFLTFGADKLRAAERYAKEHRIRRWKDFQPKTPQISGKEREFTATVVEVINGDALMVKVGNAAPRKIFLSSIRPPREAAKTDENKANEEGKATVTKTKVVRPLYDIPWMFEAREFLRKKLIGKKVNVVVDYKQPAVENFPEKTCCTVTIGGTNIAEALISKGLGTVVRYRQNDDQRSSRYDDLLAAEAKASKASKGVFAKKDIPQHRVNDLSADPTRAKQFLSSLQRSGRIEAVVEFVTSGSRLRLYIPKETCLITFLLAGINCPRGSRPAAKGSGNSSVVPGEPYGEDALQFTKDKCMQREVEIQVENIDKVRGNFIGWLWIDGVNLSVALVEDGLASVHGSAEKSEHYRALKSAEDSAKARKDKIWKDYVEEVEKEERVEDEPMTERKVDYQKVVVVEATPDLRFYAQMVDQGPRLEVLMNQIRQEFQTNPPLPGAYTPKKGDICAAKFEDDQWYRAKVEKVTNKEVQVFYIDYGNKESTTPARCASLPSSFTAEKPFAHEFALAFVKLPIDVEYQEEAIKALKEDIEGRTLLLNVEYKIQKLAYATLTCPKTKVDIAKELISDGLMLVDSRREKRLQKVMSEYRSAQEEAKKDHRFIWQYGDITEDDAKEFGR</sequence>
<dbReference type="PANTHER" id="PTHR12302:SF2">
    <property type="entry name" value="STAPHYLOCOCCAL NUCLEASE DOMAIN-CONTAINING PROTEIN 1"/>
    <property type="match status" value="1"/>
</dbReference>
<dbReference type="Gene3D" id="2.30.30.140">
    <property type="match status" value="1"/>
</dbReference>
<comment type="caution">
    <text evidence="8">The sequence shown here is derived from an EMBL/GenBank/DDBJ whole genome shotgun (WGS) entry which is preliminary data.</text>
</comment>
<dbReference type="CDD" id="cd20433">
    <property type="entry name" value="Tudor_TDRD11"/>
    <property type="match status" value="1"/>
</dbReference>
<feature type="domain" description="TNase-like" evidence="7">
    <location>
        <begin position="16"/>
        <end position="161"/>
    </location>
</feature>
<dbReference type="Pfam" id="PF00565">
    <property type="entry name" value="SNase"/>
    <property type="match status" value="4"/>
</dbReference>
<dbReference type="InterPro" id="IPR016685">
    <property type="entry name" value="Silence_cplx_Nase-comp_TudorSN"/>
</dbReference>
<evidence type="ECO:0000259" key="7">
    <source>
        <dbReference type="PROSITE" id="PS50830"/>
    </source>
</evidence>
<accession>A0ABR1AU75</accession>
<dbReference type="SUPFAM" id="SSF50199">
    <property type="entry name" value="Staphylococcal nuclease"/>
    <property type="match status" value="5"/>
</dbReference>
<dbReference type="InterPro" id="IPR016071">
    <property type="entry name" value="Staphylococal_nuclease_OB-fold"/>
</dbReference>
<dbReference type="PROSITE" id="PS50304">
    <property type="entry name" value="TUDOR"/>
    <property type="match status" value="1"/>
</dbReference>
<keyword evidence="3 5" id="KW-0963">Cytoplasm</keyword>
<dbReference type="InterPro" id="IPR002999">
    <property type="entry name" value="Tudor"/>
</dbReference>
<dbReference type="PIRSF" id="PIRSF017179">
    <property type="entry name" value="RISC-Tudor-SN"/>
    <property type="match status" value="1"/>
</dbReference>
<proteinExistence type="predicted"/>
<reference evidence="8 9" key="1">
    <citation type="submission" date="2023-09" db="EMBL/GenBank/DDBJ databases">
        <title>Genomes of two closely related lineages of the louse Polyplax serrata with different host specificities.</title>
        <authorList>
            <person name="Martinu J."/>
            <person name="Tarabai H."/>
            <person name="Stefka J."/>
            <person name="Hypsa V."/>
        </authorList>
    </citation>
    <scope>NUCLEOTIDE SEQUENCE [LARGE SCALE GENOMIC DNA]</scope>
    <source>
        <strain evidence="8">98ZLc_SE</strain>
    </source>
</reference>
<name>A0ABR1AU75_POLSC</name>
<dbReference type="Pfam" id="PF00567">
    <property type="entry name" value="TUDOR"/>
    <property type="match status" value="1"/>
</dbReference>
<dbReference type="Proteomes" id="UP001359485">
    <property type="component" value="Unassembled WGS sequence"/>
</dbReference>
<evidence type="ECO:0000313" key="8">
    <source>
        <dbReference type="EMBL" id="KAK6627276.1"/>
    </source>
</evidence>